<keyword evidence="2" id="KW-0732">Signal</keyword>
<dbReference type="InterPro" id="IPR035076">
    <property type="entry name" value="Toxin/TOLIP"/>
</dbReference>
<feature type="domain" description="Snake toxin/toxin-like" evidence="3">
    <location>
        <begin position="29"/>
        <end position="102"/>
    </location>
</feature>
<keyword evidence="1" id="KW-1133">Transmembrane helix</keyword>
<dbReference type="EMBL" id="CAJNOV010002866">
    <property type="protein sequence ID" value="CAF1118370.1"/>
    <property type="molecule type" value="Genomic_DNA"/>
</dbReference>
<accession>A0A815WW45</accession>
<proteinExistence type="predicted"/>
<evidence type="ECO:0000313" key="5">
    <source>
        <dbReference type="EMBL" id="CAF1546908.1"/>
    </source>
</evidence>
<feature type="signal peptide" evidence="2">
    <location>
        <begin position="1"/>
        <end position="25"/>
    </location>
</feature>
<keyword evidence="1" id="KW-0812">Transmembrane</keyword>
<dbReference type="EMBL" id="CAJOBH010000098">
    <property type="protein sequence ID" value="CAF3759740.1"/>
    <property type="molecule type" value="Genomic_DNA"/>
</dbReference>
<evidence type="ECO:0000313" key="4">
    <source>
        <dbReference type="EMBL" id="CAF1118370.1"/>
    </source>
</evidence>
<dbReference type="EMBL" id="CAJNOW010008789">
    <property type="protein sequence ID" value="CAF1546908.1"/>
    <property type="molecule type" value="Genomic_DNA"/>
</dbReference>
<protein>
    <recommendedName>
        <fullName evidence="3">Snake toxin/toxin-like domain-containing protein</fullName>
    </recommendedName>
</protein>
<feature type="chain" id="PRO_5035608322" description="Snake toxin/toxin-like domain-containing protein" evidence="2">
    <location>
        <begin position="26"/>
        <end position="131"/>
    </location>
</feature>
<organism evidence="5 7">
    <name type="scientific">Rotaria magnacalcarata</name>
    <dbReference type="NCBI Taxonomy" id="392030"/>
    <lineage>
        <taxon>Eukaryota</taxon>
        <taxon>Metazoa</taxon>
        <taxon>Spiralia</taxon>
        <taxon>Gnathifera</taxon>
        <taxon>Rotifera</taxon>
        <taxon>Eurotatoria</taxon>
        <taxon>Bdelloidea</taxon>
        <taxon>Philodinida</taxon>
        <taxon>Philodinidae</taxon>
        <taxon>Rotaria</taxon>
    </lineage>
</organism>
<name>A0A815WW45_9BILA</name>
<evidence type="ECO:0000256" key="2">
    <source>
        <dbReference type="SAM" id="SignalP"/>
    </source>
</evidence>
<keyword evidence="1" id="KW-0472">Membrane</keyword>
<dbReference type="Proteomes" id="UP000663834">
    <property type="component" value="Unassembled WGS sequence"/>
</dbReference>
<dbReference type="Proteomes" id="UP000681967">
    <property type="component" value="Unassembled WGS sequence"/>
</dbReference>
<dbReference type="AlphaFoldDB" id="A0A815WW45"/>
<gene>
    <name evidence="6" type="ORF">BYL167_LOCUS794</name>
    <name evidence="4" type="ORF">CJN711_LOCUS7947</name>
    <name evidence="5" type="ORF">KQP761_LOCUS17356</name>
</gene>
<comment type="caution">
    <text evidence="5">The sequence shown here is derived from an EMBL/GenBank/DDBJ whole genome shotgun (WGS) entry which is preliminary data.</text>
</comment>
<dbReference type="Gene3D" id="2.10.60.10">
    <property type="entry name" value="CD59"/>
    <property type="match status" value="1"/>
</dbReference>
<sequence>MTIICSKTLISLLFLSILYFNLASAQLLCWQCDPCPDPFDNSSSLVSLATCTSSQTICVKNTISTPSSARVAKGCVSSCTPSSPNSFGSGASVACCNTNYCNLSTKKELSLTICILFMPLYWLISYLRQYT</sequence>
<evidence type="ECO:0000256" key="1">
    <source>
        <dbReference type="SAM" id="Phobius"/>
    </source>
</evidence>
<evidence type="ECO:0000259" key="3">
    <source>
        <dbReference type="Pfam" id="PF00087"/>
    </source>
</evidence>
<dbReference type="InterPro" id="IPR045860">
    <property type="entry name" value="Snake_toxin-like_sf"/>
</dbReference>
<evidence type="ECO:0000313" key="6">
    <source>
        <dbReference type="EMBL" id="CAF3759740.1"/>
    </source>
</evidence>
<feature type="transmembrane region" description="Helical" evidence="1">
    <location>
        <begin position="109"/>
        <end position="127"/>
    </location>
</feature>
<dbReference type="Proteomes" id="UP000663855">
    <property type="component" value="Unassembled WGS sequence"/>
</dbReference>
<evidence type="ECO:0000313" key="7">
    <source>
        <dbReference type="Proteomes" id="UP000663834"/>
    </source>
</evidence>
<dbReference type="SUPFAM" id="SSF57302">
    <property type="entry name" value="Snake toxin-like"/>
    <property type="match status" value="1"/>
</dbReference>
<dbReference type="Pfam" id="PF00087">
    <property type="entry name" value="Toxin_TOLIP"/>
    <property type="match status" value="1"/>
</dbReference>
<dbReference type="OrthoDB" id="9988335at2759"/>
<reference evidence="5" key="1">
    <citation type="submission" date="2021-02" db="EMBL/GenBank/DDBJ databases">
        <authorList>
            <person name="Nowell W R."/>
        </authorList>
    </citation>
    <scope>NUCLEOTIDE SEQUENCE</scope>
</reference>